<proteinExistence type="predicted"/>
<dbReference type="EMBL" id="JAAAUQ010000609">
    <property type="protein sequence ID" value="KAF9148823.1"/>
    <property type="molecule type" value="Genomic_DNA"/>
</dbReference>
<evidence type="ECO:0000313" key="2">
    <source>
        <dbReference type="Proteomes" id="UP000748756"/>
    </source>
</evidence>
<organism evidence="1 2">
    <name type="scientific">Linnemannia schmuckeri</name>
    <dbReference type="NCBI Taxonomy" id="64567"/>
    <lineage>
        <taxon>Eukaryota</taxon>
        <taxon>Fungi</taxon>
        <taxon>Fungi incertae sedis</taxon>
        <taxon>Mucoromycota</taxon>
        <taxon>Mortierellomycotina</taxon>
        <taxon>Mortierellomycetes</taxon>
        <taxon>Mortierellales</taxon>
        <taxon>Mortierellaceae</taxon>
        <taxon>Linnemannia</taxon>
    </lineage>
</organism>
<dbReference type="OrthoDB" id="2405755at2759"/>
<gene>
    <name evidence="1" type="ORF">BG015_009420</name>
</gene>
<sequence>YMIQGSKGRAKVVAPTQAEGHRWADDTTVSDISFLSRVTYLGQECTTADSNHHSIKSIRIGLIASPTTDQEELMSSMQDSVNNSTFTNLLADLLDQIVVIVLEITGTEVRALICSGSRLRTTDPAHISCTYTIASALITNPRPIYLDILLRQPGNTTSPAIPKSQAIFSFYYLPMVSTDEPPFAILNILIVSTVTAAYFASLGPNLILDWKRSTLYVAYDTVDIIKGYEVPR</sequence>
<dbReference type="Proteomes" id="UP000748756">
    <property type="component" value="Unassembled WGS sequence"/>
</dbReference>
<keyword evidence="2" id="KW-1185">Reference proteome</keyword>
<protein>
    <submittedName>
        <fullName evidence="1">Uncharacterized protein</fullName>
    </submittedName>
</protein>
<comment type="caution">
    <text evidence="1">The sequence shown here is derived from an EMBL/GenBank/DDBJ whole genome shotgun (WGS) entry which is preliminary data.</text>
</comment>
<dbReference type="AlphaFoldDB" id="A0A9P5RZ14"/>
<feature type="non-terminal residue" evidence="1">
    <location>
        <position position="1"/>
    </location>
</feature>
<name>A0A9P5RZ14_9FUNG</name>
<reference evidence="1" key="1">
    <citation type="journal article" date="2020" name="Fungal Divers.">
        <title>Resolving the Mortierellaceae phylogeny through synthesis of multi-gene phylogenetics and phylogenomics.</title>
        <authorList>
            <person name="Vandepol N."/>
            <person name="Liber J."/>
            <person name="Desiro A."/>
            <person name="Na H."/>
            <person name="Kennedy M."/>
            <person name="Barry K."/>
            <person name="Grigoriev I.V."/>
            <person name="Miller A.N."/>
            <person name="O'Donnell K."/>
            <person name="Stajich J.E."/>
            <person name="Bonito G."/>
        </authorList>
    </citation>
    <scope>NUCLEOTIDE SEQUENCE</scope>
    <source>
        <strain evidence="1">NRRL 6426</strain>
    </source>
</reference>
<accession>A0A9P5RZ14</accession>
<evidence type="ECO:0000313" key="1">
    <source>
        <dbReference type="EMBL" id="KAF9148823.1"/>
    </source>
</evidence>